<comment type="subcellular location">
    <subcellularLocation>
        <location evidence="1">Cytoplasm</location>
        <location evidence="1">Cytoskeleton</location>
    </subcellularLocation>
</comment>
<evidence type="ECO:0000256" key="4">
    <source>
        <dbReference type="ARBA" id="ARBA00034706"/>
    </source>
</evidence>
<sequence>MARRADYDPRSATELITDLLPTETSCNADDELGRLVDNVVLSSPQDRSASRRPGVSRSDGGFPSADIWDLPLETKSALLYSFAALCWREGYARGTKYWLDQFWESIRVWLTGTHRPKAGEQLPFALPDWWHPPVEPCEPVILPDLWENEFQTPTRYPNGYIADHDRNQVHESARIPSISHDVQMGGNCTVMPGARLVVRTQRLNSKGKALLNLGKYVMVGSEAVVEPTKLKYKGKYMYLPGNIGDYTIIGMGAKVKAYSIGNFVSIGTDCIIGDRVVIQDGAYIGNGVIVPAGTVVPRDCSWTGQKHCFATKFQQQYFPVRDRIRSMYAEMFCHERGGEGRAY</sequence>
<dbReference type="AlphaFoldDB" id="A0A167PQI2"/>
<evidence type="ECO:0000256" key="1">
    <source>
        <dbReference type="ARBA" id="ARBA00004245"/>
    </source>
</evidence>
<keyword evidence="3" id="KW-0206">Cytoskeleton</keyword>
<dbReference type="InterPro" id="IPR011004">
    <property type="entry name" value="Trimer_LpxA-like_sf"/>
</dbReference>
<evidence type="ECO:0000313" key="6">
    <source>
        <dbReference type="EMBL" id="KZO99029.1"/>
    </source>
</evidence>
<dbReference type="EMBL" id="KV417273">
    <property type="protein sequence ID" value="KZO99029.1"/>
    <property type="molecule type" value="Genomic_DNA"/>
</dbReference>
<comment type="similarity">
    <text evidence="4">Belongs to the dynactin subunits 5/6 family. Dynactin subunit 5 subfamily.</text>
</comment>
<evidence type="ECO:0000313" key="7">
    <source>
        <dbReference type="Proteomes" id="UP000076738"/>
    </source>
</evidence>
<dbReference type="PANTHER" id="PTHR46126:SF1">
    <property type="entry name" value="DYNACTIN SUBUNIT 5"/>
    <property type="match status" value="1"/>
</dbReference>
<name>A0A167PQI2_CALVF</name>
<dbReference type="Pfam" id="PF21711">
    <property type="entry name" value="DCTN5"/>
    <property type="match status" value="1"/>
</dbReference>
<keyword evidence="7" id="KW-1185">Reference proteome</keyword>
<evidence type="ECO:0000256" key="5">
    <source>
        <dbReference type="ARBA" id="ARBA00034865"/>
    </source>
</evidence>
<organism evidence="6 7">
    <name type="scientific">Calocera viscosa (strain TUFC12733)</name>
    <dbReference type="NCBI Taxonomy" id="1330018"/>
    <lineage>
        <taxon>Eukaryota</taxon>
        <taxon>Fungi</taxon>
        <taxon>Dikarya</taxon>
        <taxon>Basidiomycota</taxon>
        <taxon>Agaricomycotina</taxon>
        <taxon>Dacrymycetes</taxon>
        <taxon>Dacrymycetales</taxon>
        <taxon>Dacrymycetaceae</taxon>
        <taxon>Calocera</taxon>
    </lineage>
</organism>
<evidence type="ECO:0000256" key="2">
    <source>
        <dbReference type="ARBA" id="ARBA00022490"/>
    </source>
</evidence>
<evidence type="ECO:0000256" key="3">
    <source>
        <dbReference type="ARBA" id="ARBA00023212"/>
    </source>
</evidence>
<gene>
    <name evidence="6" type="ORF">CALVIDRAFT_534559</name>
</gene>
<dbReference type="Gene3D" id="2.160.10.10">
    <property type="entry name" value="Hexapeptide repeat proteins"/>
    <property type="match status" value="1"/>
</dbReference>
<dbReference type="OrthoDB" id="417208at2759"/>
<proteinExistence type="inferred from homology"/>
<accession>A0A167PQI2</accession>
<reference evidence="6 7" key="1">
    <citation type="journal article" date="2016" name="Mol. Biol. Evol.">
        <title>Comparative Genomics of Early-Diverging Mushroom-Forming Fungi Provides Insights into the Origins of Lignocellulose Decay Capabilities.</title>
        <authorList>
            <person name="Nagy L.G."/>
            <person name="Riley R."/>
            <person name="Tritt A."/>
            <person name="Adam C."/>
            <person name="Daum C."/>
            <person name="Floudas D."/>
            <person name="Sun H."/>
            <person name="Yadav J.S."/>
            <person name="Pangilinan J."/>
            <person name="Larsson K.H."/>
            <person name="Matsuura K."/>
            <person name="Barry K."/>
            <person name="Labutti K."/>
            <person name="Kuo R."/>
            <person name="Ohm R.A."/>
            <person name="Bhattacharya S.S."/>
            <person name="Shirouzu T."/>
            <person name="Yoshinaga Y."/>
            <person name="Martin F.M."/>
            <person name="Grigoriev I.V."/>
            <person name="Hibbett D.S."/>
        </authorList>
    </citation>
    <scope>NUCLEOTIDE SEQUENCE [LARGE SCALE GENOMIC DNA]</scope>
    <source>
        <strain evidence="6 7">TUFC12733</strain>
    </source>
</reference>
<dbReference type="STRING" id="1330018.A0A167PQI2"/>
<dbReference type="InterPro" id="IPR047125">
    <property type="entry name" value="DCTN5"/>
</dbReference>
<protein>
    <recommendedName>
        <fullName evidence="5">Dynactin subunit 5</fullName>
    </recommendedName>
</protein>
<dbReference type="PANTHER" id="PTHR46126">
    <property type="entry name" value="DYNACTIN SUBUNIT 5"/>
    <property type="match status" value="1"/>
</dbReference>
<dbReference type="Proteomes" id="UP000076738">
    <property type="component" value="Unassembled WGS sequence"/>
</dbReference>
<dbReference type="SUPFAM" id="SSF51161">
    <property type="entry name" value="Trimeric LpxA-like enzymes"/>
    <property type="match status" value="1"/>
</dbReference>
<keyword evidence="2" id="KW-0963">Cytoplasm</keyword>
<dbReference type="GO" id="GO:0005869">
    <property type="term" value="C:dynactin complex"/>
    <property type="evidence" value="ECO:0007669"/>
    <property type="project" value="TreeGrafter"/>
</dbReference>